<dbReference type="AlphaFoldDB" id="A0A847RW94"/>
<sequence>MPIPVIHDIWTRLNHPYTADATLVQQTFADIQTAYQAPERHYHNLQHITQLLTLQHSHAGQLTASDVVQYAIFFHDIVYDVQRRDNEERSAVAAVEYLRQTNFPPEKITAVDTFIRATQTHINTQNDRDLDYFLDFDLQILGAAPDNYQAYTQQIRREYSIYPDTLYHPGRKKVLQHFLEMPAIYRTPDFQQQYETQARQNIQAELHNL</sequence>
<protein>
    <recommendedName>
        <fullName evidence="3">Metal-dependent HD superfamily phosphohydrolase</fullName>
    </recommendedName>
</protein>
<dbReference type="InterPro" id="IPR009218">
    <property type="entry name" value="HD_phosphohydro"/>
</dbReference>
<proteinExistence type="predicted"/>
<dbReference type="Proteomes" id="UP000570474">
    <property type="component" value="Unassembled WGS sequence"/>
</dbReference>
<evidence type="ECO:0008006" key="3">
    <source>
        <dbReference type="Google" id="ProtNLM"/>
    </source>
</evidence>
<dbReference type="RefSeq" id="WP_168869612.1">
    <property type="nucleotide sequence ID" value="NZ_JABAIA010000001.1"/>
</dbReference>
<comment type="caution">
    <text evidence="1">The sequence shown here is derived from an EMBL/GenBank/DDBJ whole genome shotgun (WGS) entry which is preliminary data.</text>
</comment>
<gene>
    <name evidence="1" type="ORF">HGH92_04810</name>
</gene>
<dbReference type="PANTHER" id="PTHR21174">
    <property type="match status" value="1"/>
</dbReference>
<name>A0A847RW94_9BACT</name>
<dbReference type="EMBL" id="JABAIA010000001">
    <property type="protein sequence ID" value="NLR63621.1"/>
    <property type="molecule type" value="Genomic_DNA"/>
</dbReference>
<evidence type="ECO:0000313" key="1">
    <source>
        <dbReference type="EMBL" id="NLR63621.1"/>
    </source>
</evidence>
<keyword evidence="2" id="KW-1185">Reference proteome</keyword>
<dbReference type="PIRSF" id="PIRSF035170">
    <property type="entry name" value="HD_phosphohydro"/>
    <property type="match status" value="1"/>
</dbReference>
<dbReference type="SUPFAM" id="SSF109604">
    <property type="entry name" value="HD-domain/PDEase-like"/>
    <property type="match status" value="1"/>
</dbReference>
<organism evidence="1 2">
    <name type="scientific">Chitinophaga varians</name>
    <dbReference type="NCBI Taxonomy" id="2202339"/>
    <lineage>
        <taxon>Bacteria</taxon>
        <taxon>Pseudomonadati</taxon>
        <taxon>Bacteroidota</taxon>
        <taxon>Chitinophagia</taxon>
        <taxon>Chitinophagales</taxon>
        <taxon>Chitinophagaceae</taxon>
        <taxon>Chitinophaga</taxon>
    </lineage>
</organism>
<accession>A0A847RW94</accession>
<dbReference type="PANTHER" id="PTHR21174:SF0">
    <property type="entry name" value="HD PHOSPHOHYDROLASE FAMILY PROTEIN-RELATED"/>
    <property type="match status" value="1"/>
</dbReference>
<dbReference type="Gene3D" id="1.10.3210.10">
    <property type="entry name" value="Hypothetical protein af1432"/>
    <property type="match status" value="1"/>
</dbReference>
<reference evidence="1 2" key="1">
    <citation type="submission" date="2020-04" db="EMBL/GenBank/DDBJ databases">
        <authorList>
            <person name="Yin C."/>
        </authorList>
    </citation>
    <scope>NUCLEOTIDE SEQUENCE [LARGE SCALE GENOMIC DNA]</scope>
    <source>
        <strain evidence="1 2">Ae27</strain>
    </source>
</reference>
<evidence type="ECO:0000313" key="2">
    <source>
        <dbReference type="Proteomes" id="UP000570474"/>
    </source>
</evidence>